<dbReference type="Proteomes" id="UP000314294">
    <property type="component" value="Unassembled WGS sequence"/>
</dbReference>
<dbReference type="AlphaFoldDB" id="A0A4Z2E8Q7"/>
<keyword evidence="1" id="KW-0325">Glycoprotein</keyword>
<keyword evidence="4" id="KW-1185">Reference proteome</keyword>
<protein>
    <submittedName>
        <fullName evidence="3">Proprotein convertase subtilisin/kexin type 5</fullName>
    </submittedName>
</protein>
<dbReference type="EMBL" id="SRLO01013855">
    <property type="protein sequence ID" value="TNN24950.1"/>
    <property type="molecule type" value="Genomic_DNA"/>
</dbReference>
<gene>
    <name evidence="3" type="primary">Pcsk5_3</name>
    <name evidence="3" type="ORF">EYF80_064923</name>
</gene>
<name>A0A4Z2E8Q7_9TELE</name>
<dbReference type="Gene3D" id="2.10.220.10">
    <property type="entry name" value="Hormone Receptor, Insulin-like Growth Factor Receptor 1, Chain A, domain 2"/>
    <property type="match status" value="2"/>
</dbReference>
<evidence type="ECO:0000259" key="2">
    <source>
        <dbReference type="Pfam" id="PF14843"/>
    </source>
</evidence>
<evidence type="ECO:0000256" key="1">
    <source>
        <dbReference type="ARBA" id="ARBA00023180"/>
    </source>
</evidence>
<evidence type="ECO:0000313" key="3">
    <source>
        <dbReference type="EMBL" id="TNN24950.1"/>
    </source>
</evidence>
<comment type="caution">
    <text evidence="3">The sequence shown here is derived from an EMBL/GenBank/DDBJ whole genome shotgun (WGS) entry which is preliminary data.</text>
</comment>
<feature type="domain" description="Growth factor receptor" evidence="2">
    <location>
        <begin position="44"/>
        <end position="130"/>
    </location>
</feature>
<dbReference type="PANTHER" id="PTHR15332:SF175">
    <property type="entry name" value="PROPROTEIN CONVERTASE SUBTILISIN_KEXIN TYPE 5-LIKE"/>
    <property type="match status" value="1"/>
</dbReference>
<dbReference type="Pfam" id="PF14843">
    <property type="entry name" value="GF_recep_IV"/>
    <property type="match status" value="1"/>
</dbReference>
<sequence length="183" mass="20163">MNRVLNFGSVRYLPDGTCVSECPAGTYDSEQDADGSELGLCLPCDDACSTCTGASPKDCLSCSPRYLRLLQLCVTHCPTSYYRESSHCEKCDQSCEQCTGPGPESCRTCSPPLLDLQGTKLCVERCPKHFYLLDYLCKQCHTSCQTCTDASPQGCVTCDRGSTFKDNVCYPHCEEGRYFSEKV</sequence>
<dbReference type="PANTHER" id="PTHR15332">
    <property type="entry name" value="PROPROTEIN CONVERTASE SUBTILISIN_KEXIN TYPE 5-LIKE"/>
    <property type="match status" value="1"/>
</dbReference>
<dbReference type="InterPro" id="IPR009030">
    <property type="entry name" value="Growth_fac_rcpt_cys_sf"/>
</dbReference>
<dbReference type="SMART" id="SM00261">
    <property type="entry name" value="FU"/>
    <property type="match status" value="3"/>
</dbReference>
<evidence type="ECO:0000313" key="4">
    <source>
        <dbReference type="Proteomes" id="UP000314294"/>
    </source>
</evidence>
<proteinExistence type="predicted"/>
<dbReference type="InterPro" id="IPR006212">
    <property type="entry name" value="Furin_repeat"/>
</dbReference>
<dbReference type="SUPFAM" id="SSF57184">
    <property type="entry name" value="Growth factor receptor domain"/>
    <property type="match status" value="1"/>
</dbReference>
<accession>A0A4Z2E8Q7</accession>
<organism evidence="3 4">
    <name type="scientific">Liparis tanakae</name>
    <name type="common">Tanaka's snailfish</name>
    <dbReference type="NCBI Taxonomy" id="230148"/>
    <lineage>
        <taxon>Eukaryota</taxon>
        <taxon>Metazoa</taxon>
        <taxon>Chordata</taxon>
        <taxon>Craniata</taxon>
        <taxon>Vertebrata</taxon>
        <taxon>Euteleostomi</taxon>
        <taxon>Actinopterygii</taxon>
        <taxon>Neopterygii</taxon>
        <taxon>Teleostei</taxon>
        <taxon>Neoteleostei</taxon>
        <taxon>Acanthomorphata</taxon>
        <taxon>Eupercaria</taxon>
        <taxon>Perciformes</taxon>
        <taxon>Cottioidei</taxon>
        <taxon>Cottales</taxon>
        <taxon>Liparidae</taxon>
        <taxon>Liparis</taxon>
    </lineage>
</organism>
<dbReference type="InterPro" id="IPR032778">
    <property type="entry name" value="GF_recep_IV"/>
</dbReference>
<dbReference type="CDD" id="cd00064">
    <property type="entry name" value="FU"/>
    <property type="match status" value="3"/>
</dbReference>
<reference evidence="3 4" key="1">
    <citation type="submission" date="2019-03" db="EMBL/GenBank/DDBJ databases">
        <title>First draft genome of Liparis tanakae, snailfish: a comprehensive survey of snailfish specific genes.</title>
        <authorList>
            <person name="Kim W."/>
            <person name="Song I."/>
            <person name="Jeong J.-H."/>
            <person name="Kim D."/>
            <person name="Kim S."/>
            <person name="Ryu S."/>
            <person name="Song J.Y."/>
            <person name="Lee S.K."/>
        </authorList>
    </citation>
    <scope>NUCLEOTIDE SEQUENCE [LARGE SCALE GENOMIC DNA]</scope>
    <source>
        <tissue evidence="3">Muscle</tissue>
    </source>
</reference>
<dbReference type="OrthoDB" id="300641at2759"/>